<dbReference type="InterPro" id="IPR001365">
    <property type="entry name" value="A_deaminase_dom"/>
</dbReference>
<dbReference type="RefSeq" id="WP_063179358.1">
    <property type="nucleotide sequence ID" value="NZ_LQRA01000046.1"/>
</dbReference>
<evidence type="ECO:0000259" key="7">
    <source>
        <dbReference type="Pfam" id="PF00962"/>
    </source>
</evidence>
<comment type="cofactor">
    <cofactor evidence="1">
        <name>Zn(2+)</name>
        <dbReference type="ChEBI" id="CHEBI:29105"/>
    </cofactor>
</comment>
<proteinExistence type="inferred from homology"/>
<keyword evidence="9" id="KW-1185">Reference proteome</keyword>
<dbReference type="InterPro" id="IPR006330">
    <property type="entry name" value="Ado/ade_deaminase"/>
</dbReference>
<dbReference type="STRING" id="1007103.GCA_000213315_05612"/>
<dbReference type="NCBIfam" id="TIGR01430">
    <property type="entry name" value="aden_deam"/>
    <property type="match status" value="1"/>
</dbReference>
<evidence type="ECO:0000313" key="8">
    <source>
        <dbReference type="EMBL" id="KZE80803.1"/>
    </source>
</evidence>
<dbReference type="GO" id="GO:0043103">
    <property type="term" value="P:hypoxanthine salvage"/>
    <property type="evidence" value="ECO:0007669"/>
    <property type="project" value="TreeGrafter"/>
</dbReference>
<dbReference type="PANTHER" id="PTHR11409">
    <property type="entry name" value="ADENOSINE DEAMINASE"/>
    <property type="match status" value="1"/>
</dbReference>
<evidence type="ECO:0000256" key="6">
    <source>
        <dbReference type="ARBA" id="ARBA00022833"/>
    </source>
</evidence>
<keyword evidence="4" id="KW-0479">Metal-binding</keyword>
<name>A0A163Z1I1_9BACL</name>
<feature type="domain" description="Adenosine deaminase" evidence="7">
    <location>
        <begin position="14"/>
        <end position="334"/>
    </location>
</feature>
<dbReference type="GO" id="GO:0005829">
    <property type="term" value="C:cytosol"/>
    <property type="evidence" value="ECO:0007669"/>
    <property type="project" value="TreeGrafter"/>
</dbReference>
<evidence type="ECO:0000256" key="3">
    <source>
        <dbReference type="ARBA" id="ARBA00012784"/>
    </source>
</evidence>
<sequence>MKTSDRMEWLRLLPKVDLHLHLDGSVKPETVLELAAAEGIRLPADTPEGLIPYMQVDEPCDSLRAYLGKFEFVGRFLHRHEALERVAFEVVEQAAVHGCRYIEVRFGPQLHRNRGMTLDEVIARVITGLNQGEAQFGVKANGIVCCLRHHGQLDNMEVIEAASRFQGRGIVGVDLAGDEGTYPARLHRELFALARRKALPVTIHAGEAAGADSVYEAVDCLGAARIGHGVRMKEDPAVLELVKERQIPLEMCPVSNIQTRAVSGWDAYPIREYFDQGIPVTINTDNLTVSGTNLTKEYYILTEKFGFTPVEIGKLLLNGLEAGFMEEADRRELRRHFLHALTELNIA</sequence>
<organism evidence="8 9">
    <name type="scientific">Paenibacillus elgii</name>
    <dbReference type="NCBI Taxonomy" id="189691"/>
    <lineage>
        <taxon>Bacteria</taxon>
        <taxon>Bacillati</taxon>
        <taxon>Bacillota</taxon>
        <taxon>Bacilli</taxon>
        <taxon>Bacillales</taxon>
        <taxon>Paenibacillaceae</taxon>
        <taxon>Paenibacillus</taxon>
    </lineage>
</organism>
<dbReference type="Gene3D" id="3.20.20.140">
    <property type="entry name" value="Metal-dependent hydrolases"/>
    <property type="match status" value="1"/>
</dbReference>
<evidence type="ECO:0000256" key="2">
    <source>
        <dbReference type="ARBA" id="ARBA00006676"/>
    </source>
</evidence>
<gene>
    <name evidence="8" type="ORF">AV654_10620</name>
</gene>
<comment type="similarity">
    <text evidence="2">Belongs to the metallo-dependent hydrolases superfamily. Adenosine and AMP deaminases family.</text>
</comment>
<comment type="caution">
    <text evidence="8">The sequence shown here is derived from an EMBL/GenBank/DDBJ whole genome shotgun (WGS) entry which is preliminary data.</text>
</comment>
<keyword evidence="5" id="KW-0378">Hydrolase</keyword>
<evidence type="ECO:0000256" key="5">
    <source>
        <dbReference type="ARBA" id="ARBA00022801"/>
    </source>
</evidence>
<dbReference type="SUPFAM" id="SSF51556">
    <property type="entry name" value="Metallo-dependent hydrolases"/>
    <property type="match status" value="1"/>
</dbReference>
<dbReference type="CDD" id="cd01320">
    <property type="entry name" value="ADA"/>
    <property type="match status" value="1"/>
</dbReference>
<reference evidence="9" key="1">
    <citation type="submission" date="2016-01" db="EMBL/GenBank/DDBJ databases">
        <title>Draft genome of Chromobacterium sp. F49.</title>
        <authorList>
            <person name="Hong K.W."/>
        </authorList>
    </citation>
    <scope>NUCLEOTIDE SEQUENCE [LARGE SCALE GENOMIC DNA]</scope>
    <source>
        <strain evidence="9">M63</strain>
    </source>
</reference>
<dbReference type="PANTHER" id="PTHR11409:SF43">
    <property type="entry name" value="ADENOSINE DEAMINASE"/>
    <property type="match status" value="1"/>
</dbReference>
<dbReference type="EC" id="3.5.4.4" evidence="3"/>
<dbReference type="GO" id="GO:0046103">
    <property type="term" value="P:inosine biosynthetic process"/>
    <property type="evidence" value="ECO:0007669"/>
    <property type="project" value="TreeGrafter"/>
</dbReference>
<evidence type="ECO:0000256" key="4">
    <source>
        <dbReference type="ARBA" id="ARBA00022723"/>
    </source>
</evidence>
<dbReference type="GO" id="GO:0006154">
    <property type="term" value="P:adenosine catabolic process"/>
    <property type="evidence" value="ECO:0007669"/>
    <property type="project" value="TreeGrafter"/>
</dbReference>
<dbReference type="OrthoDB" id="9779574at2"/>
<dbReference type="eggNOG" id="COG1816">
    <property type="taxonomic scope" value="Bacteria"/>
</dbReference>
<evidence type="ECO:0000313" key="9">
    <source>
        <dbReference type="Proteomes" id="UP000076563"/>
    </source>
</evidence>
<dbReference type="EMBL" id="LQRA01000046">
    <property type="protein sequence ID" value="KZE80803.1"/>
    <property type="molecule type" value="Genomic_DNA"/>
</dbReference>
<dbReference type="InterPro" id="IPR032466">
    <property type="entry name" value="Metal_Hydrolase"/>
</dbReference>
<keyword evidence="6" id="KW-0862">Zinc</keyword>
<protein>
    <recommendedName>
        <fullName evidence="3">adenosine deaminase</fullName>
        <ecNumber evidence="3">3.5.4.4</ecNumber>
    </recommendedName>
</protein>
<dbReference type="AlphaFoldDB" id="A0A163Z1I1"/>
<dbReference type="Pfam" id="PF00962">
    <property type="entry name" value="A_deaminase"/>
    <property type="match status" value="1"/>
</dbReference>
<dbReference type="Proteomes" id="UP000076563">
    <property type="component" value="Unassembled WGS sequence"/>
</dbReference>
<dbReference type="GO" id="GO:0046872">
    <property type="term" value="F:metal ion binding"/>
    <property type="evidence" value="ECO:0007669"/>
    <property type="project" value="UniProtKB-KW"/>
</dbReference>
<dbReference type="GO" id="GO:0004000">
    <property type="term" value="F:adenosine deaminase activity"/>
    <property type="evidence" value="ECO:0007669"/>
    <property type="project" value="TreeGrafter"/>
</dbReference>
<evidence type="ECO:0000256" key="1">
    <source>
        <dbReference type="ARBA" id="ARBA00001947"/>
    </source>
</evidence>
<accession>A0A163Z1I1</accession>